<organism evidence="1 2">
    <name type="scientific">Pristionchus entomophagus</name>
    <dbReference type="NCBI Taxonomy" id="358040"/>
    <lineage>
        <taxon>Eukaryota</taxon>
        <taxon>Metazoa</taxon>
        <taxon>Ecdysozoa</taxon>
        <taxon>Nematoda</taxon>
        <taxon>Chromadorea</taxon>
        <taxon>Rhabditida</taxon>
        <taxon>Rhabditina</taxon>
        <taxon>Diplogasteromorpha</taxon>
        <taxon>Diplogasteroidea</taxon>
        <taxon>Neodiplogasteridae</taxon>
        <taxon>Pristionchus</taxon>
    </lineage>
</organism>
<dbReference type="Proteomes" id="UP001432027">
    <property type="component" value="Unassembled WGS sequence"/>
</dbReference>
<dbReference type="EMBL" id="BTSX01000006">
    <property type="protein sequence ID" value="GMT05426.1"/>
    <property type="molecule type" value="Genomic_DNA"/>
</dbReference>
<evidence type="ECO:0000313" key="2">
    <source>
        <dbReference type="Proteomes" id="UP001432027"/>
    </source>
</evidence>
<sequence>LQTLVEDSHGSFHDAFLTPTKSSSSPISISMVDTLVEDPHGSFHDAFLTPTKSSSSPISIPMVDPSSSVFLSSPHSLCQSTLGDDSMGWSTPPRPSLGHWPSLKDAISTIPIGLHPEIAVLDPSPDRPENRAPRRRVAELAEIFDRGAPSPRPDASAVDGGAFLSLAPPYHLLPNTPYFRKAPIAPPPLKAPVPPAGAQRVINRYLNSMKVMDNLGEMEIQSLMCFNFNRTIGYCPYTIPEKPPLEVRVPADRDDIIEEDWSVWSGANHLKRTRL</sequence>
<gene>
    <name evidence="1" type="ORF">PENTCL1PPCAC_27600</name>
</gene>
<feature type="non-terminal residue" evidence="1">
    <location>
        <position position="1"/>
    </location>
</feature>
<keyword evidence="2" id="KW-1185">Reference proteome</keyword>
<name>A0AAV5UEM0_9BILA</name>
<reference evidence="1" key="1">
    <citation type="submission" date="2023-10" db="EMBL/GenBank/DDBJ databases">
        <title>Genome assembly of Pristionchus species.</title>
        <authorList>
            <person name="Yoshida K."/>
            <person name="Sommer R.J."/>
        </authorList>
    </citation>
    <scope>NUCLEOTIDE SEQUENCE</scope>
    <source>
        <strain evidence="1">RS0144</strain>
    </source>
</reference>
<comment type="caution">
    <text evidence="1">The sequence shown here is derived from an EMBL/GenBank/DDBJ whole genome shotgun (WGS) entry which is preliminary data.</text>
</comment>
<proteinExistence type="predicted"/>
<feature type="non-terminal residue" evidence="1">
    <location>
        <position position="275"/>
    </location>
</feature>
<evidence type="ECO:0000313" key="1">
    <source>
        <dbReference type="EMBL" id="GMT05426.1"/>
    </source>
</evidence>
<protein>
    <submittedName>
        <fullName evidence="1">Uncharacterized protein</fullName>
    </submittedName>
</protein>
<accession>A0AAV5UEM0</accession>
<dbReference type="AlphaFoldDB" id="A0AAV5UEM0"/>